<dbReference type="GO" id="GO:0030245">
    <property type="term" value="P:cellulose catabolic process"/>
    <property type="evidence" value="ECO:0007669"/>
    <property type="project" value="UniProtKB-KW"/>
</dbReference>
<dbReference type="GO" id="GO:0046872">
    <property type="term" value="F:metal ion binding"/>
    <property type="evidence" value="ECO:0007669"/>
    <property type="project" value="UniProtKB-KW"/>
</dbReference>
<feature type="compositionally biased region" description="Low complexity" evidence="15">
    <location>
        <begin position="233"/>
        <end position="261"/>
    </location>
</feature>
<comment type="catalytic activity">
    <reaction evidence="13">
        <text>[(1-&gt;4)-beta-D-glucosyl]n+m + reduced acceptor + O2 = 4-dehydro-beta-D-glucosyl-[(1-&gt;4)-beta-D-glucosyl]n-1 + [(1-&gt;4)-beta-D-glucosyl]m + acceptor + H2O.</text>
        <dbReference type="EC" id="1.14.99.56"/>
    </reaction>
</comment>
<comment type="caution">
    <text evidence="16">The sequence shown here is derived from an EMBL/GenBank/DDBJ whole genome shotgun (WGS) entry which is preliminary data.</text>
</comment>
<dbReference type="EC" id="1.14.99.56" evidence="14"/>
<keyword evidence="3" id="KW-0964">Secreted</keyword>
<evidence type="ECO:0000256" key="5">
    <source>
        <dbReference type="ARBA" id="ARBA00022729"/>
    </source>
</evidence>
<evidence type="ECO:0000256" key="8">
    <source>
        <dbReference type="ARBA" id="ARBA00023008"/>
    </source>
</evidence>
<gene>
    <name evidence="16" type="ORF">H1R20_g8891</name>
</gene>
<accession>A0A9W8J493</accession>
<dbReference type="InterPro" id="IPR049892">
    <property type="entry name" value="AA9"/>
</dbReference>
<dbReference type="PANTHER" id="PTHR33353">
    <property type="entry name" value="PUTATIVE (AFU_ORTHOLOGUE AFUA_1G12560)-RELATED"/>
    <property type="match status" value="1"/>
</dbReference>
<keyword evidence="17" id="KW-1185">Reference proteome</keyword>
<evidence type="ECO:0000256" key="15">
    <source>
        <dbReference type="SAM" id="MobiDB-lite"/>
    </source>
</evidence>
<evidence type="ECO:0000313" key="17">
    <source>
        <dbReference type="Proteomes" id="UP001140091"/>
    </source>
</evidence>
<feature type="region of interest" description="Disordered" evidence="15">
    <location>
        <begin position="222"/>
        <end position="261"/>
    </location>
</feature>
<evidence type="ECO:0000256" key="4">
    <source>
        <dbReference type="ARBA" id="ARBA00022723"/>
    </source>
</evidence>
<keyword evidence="7" id="KW-0560">Oxidoreductase</keyword>
<evidence type="ECO:0000256" key="9">
    <source>
        <dbReference type="ARBA" id="ARBA00023033"/>
    </source>
</evidence>
<name>A0A9W8J493_9AGAR</name>
<comment type="subcellular location">
    <subcellularLocation>
        <location evidence="2">Secreted</location>
    </subcellularLocation>
</comment>
<protein>
    <recommendedName>
        <fullName evidence="14">lytic cellulose monooxygenase (C4-dehydrogenating)</fullName>
        <ecNumber evidence="14">1.14.99.56</ecNumber>
    </recommendedName>
</protein>
<dbReference type="OrthoDB" id="4849160at2759"/>
<dbReference type="AlphaFoldDB" id="A0A9W8J493"/>
<keyword evidence="5" id="KW-0732">Signal</keyword>
<keyword evidence="4" id="KW-0479">Metal-binding</keyword>
<evidence type="ECO:0000256" key="11">
    <source>
        <dbReference type="ARBA" id="ARBA00023326"/>
    </source>
</evidence>
<dbReference type="GO" id="GO:0004497">
    <property type="term" value="F:monooxygenase activity"/>
    <property type="evidence" value="ECO:0007669"/>
    <property type="project" value="UniProtKB-KW"/>
</dbReference>
<evidence type="ECO:0000256" key="2">
    <source>
        <dbReference type="ARBA" id="ARBA00004613"/>
    </source>
</evidence>
<evidence type="ECO:0000313" key="16">
    <source>
        <dbReference type="EMBL" id="KAJ2928201.1"/>
    </source>
</evidence>
<evidence type="ECO:0000256" key="7">
    <source>
        <dbReference type="ARBA" id="ARBA00023002"/>
    </source>
</evidence>
<evidence type="ECO:0000256" key="13">
    <source>
        <dbReference type="ARBA" id="ARBA00045077"/>
    </source>
</evidence>
<comment type="similarity">
    <text evidence="12">Belongs to the polysaccharide monooxygenase AA9 family.</text>
</comment>
<evidence type="ECO:0000256" key="10">
    <source>
        <dbReference type="ARBA" id="ARBA00023277"/>
    </source>
</evidence>
<keyword evidence="8" id="KW-0186">Copper</keyword>
<evidence type="ECO:0000256" key="3">
    <source>
        <dbReference type="ARBA" id="ARBA00022525"/>
    </source>
</evidence>
<keyword evidence="10" id="KW-0119">Carbohydrate metabolism</keyword>
<organism evidence="16 17">
    <name type="scientific">Candolleomyces eurysporus</name>
    <dbReference type="NCBI Taxonomy" id="2828524"/>
    <lineage>
        <taxon>Eukaryota</taxon>
        <taxon>Fungi</taxon>
        <taxon>Dikarya</taxon>
        <taxon>Basidiomycota</taxon>
        <taxon>Agaricomycotina</taxon>
        <taxon>Agaricomycetes</taxon>
        <taxon>Agaricomycetidae</taxon>
        <taxon>Agaricales</taxon>
        <taxon>Agaricineae</taxon>
        <taxon>Psathyrellaceae</taxon>
        <taxon>Candolleomyces</taxon>
    </lineage>
</organism>
<reference evidence="16" key="1">
    <citation type="submission" date="2022-06" db="EMBL/GenBank/DDBJ databases">
        <title>Genome Sequence of Candolleomyces eurysporus.</title>
        <authorList>
            <person name="Buettner E."/>
        </authorList>
    </citation>
    <scope>NUCLEOTIDE SEQUENCE</scope>
    <source>
        <strain evidence="16">VTCC 930004</strain>
    </source>
</reference>
<keyword evidence="11" id="KW-0624">Polysaccharide degradation</keyword>
<evidence type="ECO:0000256" key="14">
    <source>
        <dbReference type="ARBA" id="ARBA00047174"/>
    </source>
</evidence>
<dbReference type="EMBL" id="JANBPK010000936">
    <property type="protein sequence ID" value="KAJ2928201.1"/>
    <property type="molecule type" value="Genomic_DNA"/>
</dbReference>
<evidence type="ECO:0000256" key="12">
    <source>
        <dbReference type="ARBA" id="ARBA00044502"/>
    </source>
</evidence>
<dbReference type="Proteomes" id="UP001140091">
    <property type="component" value="Unassembled WGS sequence"/>
</dbReference>
<evidence type="ECO:0000256" key="1">
    <source>
        <dbReference type="ARBA" id="ARBA00001973"/>
    </source>
</evidence>
<comment type="cofactor">
    <cofactor evidence="1">
        <name>Cu(2+)</name>
        <dbReference type="ChEBI" id="CHEBI:29036"/>
    </cofactor>
</comment>
<feature type="non-terminal residue" evidence="16">
    <location>
        <position position="1"/>
    </location>
</feature>
<keyword evidence="9" id="KW-0503">Monooxygenase</keyword>
<proteinExistence type="inferred from homology"/>
<dbReference type="GO" id="GO:0005576">
    <property type="term" value="C:extracellular region"/>
    <property type="evidence" value="ECO:0007669"/>
    <property type="project" value="UniProtKB-SubCell"/>
</dbReference>
<keyword evidence="6" id="KW-0136">Cellulose degradation</keyword>
<evidence type="ECO:0000256" key="6">
    <source>
        <dbReference type="ARBA" id="ARBA00023001"/>
    </source>
</evidence>
<sequence>MAAAHTPKSRRSEAAGIGSEPAPHLEAIIPDRVFRIYRTYSWILASLPRHPRNQTTEDPSDCDSNKVSVPRLTINGARNPDLNCRAGSFVAPGDTPAFDWGTADVSFWFYAGPIRIHPASCGDAPCSEVDSTKAGRFEIHQVGKKANPVRIFLSLYDKKKLINRCNATCTQIRIGGSGAGVPSKGELVSFPGAYSDNDAGILVRNVFDKRLNYQFPGPAVSRLSGTAAPARDSTPSSTSTLLSGNGNGNSGSSSGSKKTCTLKKNASKSAAPFYDPHFVPPPPCIASHRHQAHLIFRTLIVVRGIHSPIALSNLAYREAKYTVLPIYLSISFMASIS</sequence>
<dbReference type="PANTHER" id="PTHR33353:SF10">
    <property type="entry name" value="ENDO-BETA-1,4-GLUCANASE D"/>
    <property type="match status" value="1"/>
</dbReference>
<dbReference type="Gene3D" id="2.70.50.70">
    <property type="match status" value="1"/>
</dbReference>